<evidence type="ECO:0000313" key="2">
    <source>
        <dbReference type="Proteomes" id="UP000028511"/>
    </source>
</evidence>
<reference evidence="1" key="1">
    <citation type="submission" date="2013-07" db="EMBL/GenBank/DDBJ databases">
        <title>Sub-species coevolution in mutualistic symbiosis.</title>
        <authorList>
            <person name="Murfin K."/>
            <person name="Klassen J."/>
            <person name="Lee M."/>
            <person name="Forst S."/>
            <person name="Stock P."/>
            <person name="Goodrich-Blair H."/>
        </authorList>
    </citation>
    <scope>NUCLEOTIDE SEQUENCE [LARGE SCALE GENOMIC DNA]</scope>
    <source>
        <strain evidence="1">Puntauvense</strain>
    </source>
</reference>
<evidence type="ECO:0000313" key="1">
    <source>
        <dbReference type="EMBL" id="CDG96275.1"/>
    </source>
</evidence>
<dbReference type="EMBL" id="CBSW010000116">
    <property type="protein sequence ID" value="CDG96275.1"/>
    <property type="molecule type" value="Genomic_DNA"/>
</dbReference>
<proteinExistence type="predicted"/>
<protein>
    <submittedName>
        <fullName evidence="1">Uncharacterized protein</fullName>
    </submittedName>
</protein>
<gene>
    <name evidence="1" type="ORF">XBP1_2020001</name>
</gene>
<dbReference type="AlphaFoldDB" id="A0A077NEH2"/>
<comment type="caution">
    <text evidence="1">The sequence shown here is derived from an EMBL/GenBank/DDBJ whole genome shotgun (WGS) entry which is preliminary data.</text>
</comment>
<organism evidence="1 2">
    <name type="scientific">Xenorhabdus bovienii str. puntauvense</name>
    <dbReference type="NCBI Taxonomy" id="1398201"/>
    <lineage>
        <taxon>Bacteria</taxon>
        <taxon>Pseudomonadati</taxon>
        <taxon>Pseudomonadota</taxon>
        <taxon>Gammaproteobacteria</taxon>
        <taxon>Enterobacterales</taxon>
        <taxon>Morganellaceae</taxon>
        <taxon>Xenorhabdus</taxon>
    </lineage>
</organism>
<accession>A0A077NEH2</accession>
<dbReference type="HOGENOM" id="CLU_2884892_0_0_6"/>
<dbReference type="Proteomes" id="UP000028511">
    <property type="component" value="Unassembled WGS sequence"/>
</dbReference>
<sequence>MVFHYVSLDIATFLLSPPTFIASAYSIYVGSFSDTSPANTKKSKKTSQSTDYQQTNGYCYFLL</sequence>
<name>A0A077NEH2_XENBV</name>